<evidence type="ECO:0000256" key="1">
    <source>
        <dbReference type="SAM" id="Phobius"/>
    </source>
</evidence>
<dbReference type="AlphaFoldDB" id="A0ABD3LDJ5"/>
<keyword evidence="3" id="KW-1185">Reference proteome</keyword>
<keyword evidence="1" id="KW-1133">Transmembrane helix</keyword>
<keyword evidence="1" id="KW-0472">Membrane</keyword>
<organism evidence="2 3">
    <name type="scientific">Eucalyptus globulus</name>
    <name type="common">Tasmanian blue gum</name>
    <dbReference type="NCBI Taxonomy" id="34317"/>
    <lineage>
        <taxon>Eukaryota</taxon>
        <taxon>Viridiplantae</taxon>
        <taxon>Streptophyta</taxon>
        <taxon>Embryophyta</taxon>
        <taxon>Tracheophyta</taxon>
        <taxon>Spermatophyta</taxon>
        <taxon>Magnoliopsida</taxon>
        <taxon>eudicotyledons</taxon>
        <taxon>Gunneridae</taxon>
        <taxon>Pentapetalae</taxon>
        <taxon>rosids</taxon>
        <taxon>malvids</taxon>
        <taxon>Myrtales</taxon>
        <taxon>Myrtaceae</taxon>
        <taxon>Myrtoideae</taxon>
        <taxon>Eucalypteae</taxon>
        <taxon>Eucalyptus</taxon>
    </lineage>
</organism>
<keyword evidence="1" id="KW-0812">Transmembrane</keyword>
<dbReference type="InterPro" id="IPR049932">
    <property type="entry name" value="NEAP1-4"/>
</dbReference>
<dbReference type="Proteomes" id="UP001634007">
    <property type="component" value="Unassembled WGS sequence"/>
</dbReference>
<evidence type="ECO:0000313" key="2">
    <source>
        <dbReference type="EMBL" id="KAL3749881.1"/>
    </source>
</evidence>
<protein>
    <submittedName>
        <fullName evidence="2">Uncharacterized protein</fullName>
    </submittedName>
</protein>
<name>A0ABD3LDJ5_EUCGL</name>
<feature type="transmembrane region" description="Helical" evidence="1">
    <location>
        <begin position="226"/>
        <end position="243"/>
    </location>
</feature>
<sequence>MQCLQEINALKPLIVITRATADASSTSTQSAQLQCLALLKELDEKNCTLKENENLVNRLGKLSNNLQKDLQVWEYSQKQLREEVTKTECDIKEALAKPDLSKDSELRKLLDVVSPKNIEKINKLLVVKDEEIGKLRDEIRIMSTHWKLKAKDLESRKQRRVDQELKKWVLKLEFYLQESHSQTQKHQLMGGQRDRTLKELKEQLMAKLHQKNGPSSNGKRNFKESTGFKILVFISMLILVVFSKR</sequence>
<gene>
    <name evidence="2" type="ORF">ACJRO7_010930</name>
</gene>
<reference evidence="2 3" key="1">
    <citation type="submission" date="2024-11" db="EMBL/GenBank/DDBJ databases">
        <title>Chromosome-level genome assembly of Eucalyptus globulus Labill. provides insights into its genome evolution.</title>
        <authorList>
            <person name="Li X."/>
        </authorList>
    </citation>
    <scope>NUCLEOTIDE SEQUENCE [LARGE SCALE GENOMIC DNA]</scope>
    <source>
        <strain evidence="2">CL2024</strain>
        <tissue evidence="2">Fresh tender leaves</tissue>
    </source>
</reference>
<dbReference type="PANTHER" id="PTHR48145:SF5">
    <property type="entry name" value="NUCLEAR ENVELOPE-ASSOCIATED PROTEIN 2"/>
    <property type="match status" value="1"/>
</dbReference>
<proteinExistence type="predicted"/>
<evidence type="ECO:0000313" key="3">
    <source>
        <dbReference type="Proteomes" id="UP001634007"/>
    </source>
</evidence>
<dbReference type="PANTHER" id="PTHR48145">
    <property type="entry name" value="NUCLEAR ENVELOPE-ASSOCIATED PROTEIN 1"/>
    <property type="match status" value="1"/>
</dbReference>
<accession>A0ABD3LDJ5</accession>
<dbReference type="EMBL" id="JBJKBG010000002">
    <property type="protein sequence ID" value="KAL3749881.1"/>
    <property type="molecule type" value="Genomic_DNA"/>
</dbReference>
<comment type="caution">
    <text evidence="2">The sequence shown here is derived from an EMBL/GenBank/DDBJ whole genome shotgun (WGS) entry which is preliminary data.</text>
</comment>